<dbReference type="GO" id="GO:0030880">
    <property type="term" value="C:RNA polymerase complex"/>
    <property type="evidence" value="ECO:0007669"/>
    <property type="project" value="InterPro"/>
</dbReference>
<keyword evidence="6" id="KW-1185">Reference proteome</keyword>
<dbReference type="InterPro" id="IPR010997">
    <property type="entry name" value="HRDC-like_sf"/>
</dbReference>
<sequence>MYVEELSLIIIVGDIEGSFSIITDEDEYVKKSPLIIIARDLAIVRDVGELSIAGNIRKSPLIVFAENIKELLIKNFRRLKKRPPPEEDANLLKFNEEFKSGSASEYSCLSLSEVIILLEQVKFENPENHGTCVDKMIDYCKIFRTFKGRETIEEIRRTLNKHILHEYEISQLINFVPSNLGEAKSYIPSLALRFNDEKIEEIIEDINELKKYQG</sequence>
<dbReference type="AlphaFoldDB" id="A0A9W4STW5"/>
<name>A0A9W4STW5_9GLOM</name>
<dbReference type="Proteomes" id="UP001153678">
    <property type="component" value="Unassembled WGS sequence"/>
</dbReference>
<accession>A0A9W4STW5</accession>
<protein>
    <submittedName>
        <fullName evidence="5">390_t:CDS:1</fullName>
    </submittedName>
</protein>
<dbReference type="Gene3D" id="1.20.1250.40">
    <property type="match status" value="1"/>
</dbReference>
<keyword evidence="2" id="KW-0539">Nucleus</keyword>
<evidence type="ECO:0000259" key="4">
    <source>
        <dbReference type="SMART" id="SM00657"/>
    </source>
</evidence>
<evidence type="ECO:0000313" key="6">
    <source>
        <dbReference type="Proteomes" id="UP001153678"/>
    </source>
</evidence>
<proteinExistence type="inferred from homology"/>
<dbReference type="PANTHER" id="PTHR21297">
    <property type="entry name" value="DNA-DIRECTED RNA POLYMERASE II"/>
    <property type="match status" value="1"/>
</dbReference>
<evidence type="ECO:0000313" key="5">
    <source>
        <dbReference type="EMBL" id="CAI2180387.1"/>
    </source>
</evidence>
<evidence type="ECO:0000256" key="1">
    <source>
        <dbReference type="ARBA" id="ARBA00004123"/>
    </source>
</evidence>
<dbReference type="InterPro" id="IPR038324">
    <property type="entry name" value="Rpb4/RPC9_sf"/>
</dbReference>
<dbReference type="InterPro" id="IPR005574">
    <property type="entry name" value="Rpb4/RPC9"/>
</dbReference>
<dbReference type="GO" id="GO:0005634">
    <property type="term" value="C:nucleus"/>
    <property type="evidence" value="ECO:0007669"/>
    <property type="project" value="UniProtKB-SubCell"/>
</dbReference>
<evidence type="ECO:0000256" key="2">
    <source>
        <dbReference type="ARBA" id="ARBA00023242"/>
    </source>
</evidence>
<comment type="similarity">
    <text evidence="3">Belongs to the eukaryotic RPB4 RNA polymerase subunit family.</text>
</comment>
<reference evidence="5" key="1">
    <citation type="submission" date="2022-08" db="EMBL/GenBank/DDBJ databases">
        <authorList>
            <person name="Kallberg Y."/>
            <person name="Tangrot J."/>
            <person name="Rosling A."/>
        </authorList>
    </citation>
    <scope>NUCLEOTIDE SEQUENCE</scope>
    <source>
        <strain evidence="5">Wild A</strain>
    </source>
</reference>
<dbReference type="EMBL" id="CAMKVN010002279">
    <property type="protein sequence ID" value="CAI2180387.1"/>
    <property type="molecule type" value="Genomic_DNA"/>
</dbReference>
<dbReference type="SMART" id="SM00657">
    <property type="entry name" value="RPOL4c"/>
    <property type="match status" value="1"/>
</dbReference>
<organism evidence="5 6">
    <name type="scientific">Funneliformis geosporum</name>
    <dbReference type="NCBI Taxonomy" id="1117311"/>
    <lineage>
        <taxon>Eukaryota</taxon>
        <taxon>Fungi</taxon>
        <taxon>Fungi incertae sedis</taxon>
        <taxon>Mucoromycota</taxon>
        <taxon>Glomeromycotina</taxon>
        <taxon>Glomeromycetes</taxon>
        <taxon>Glomerales</taxon>
        <taxon>Glomeraceae</taxon>
        <taxon>Funneliformis</taxon>
    </lineage>
</organism>
<gene>
    <name evidence="5" type="ORF">FWILDA_LOCUS9557</name>
</gene>
<dbReference type="SUPFAM" id="SSF47819">
    <property type="entry name" value="HRDC-like"/>
    <property type="match status" value="1"/>
</dbReference>
<dbReference type="GO" id="GO:0006352">
    <property type="term" value="P:DNA-templated transcription initiation"/>
    <property type="evidence" value="ECO:0007669"/>
    <property type="project" value="InterPro"/>
</dbReference>
<dbReference type="GO" id="GO:0000166">
    <property type="term" value="F:nucleotide binding"/>
    <property type="evidence" value="ECO:0007669"/>
    <property type="project" value="InterPro"/>
</dbReference>
<comment type="subcellular location">
    <subcellularLocation>
        <location evidence="1">Nucleus</location>
    </subcellularLocation>
</comment>
<evidence type="ECO:0000256" key="3">
    <source>
        <dbReference type="ARBA" id="ARBA00025724"/>
    </source>
</evidence>
<dbReference type="InterPro" id="IPR045222">
    <property type="entry name" value="Rpb4-like"/>
</dbReference>
<dbReference type="InterPro" id="IPR006590">
    <property type="entry name" value="RNA_pol_Rpb4/RPC9_core"/>
</dbReference>
<dbReference type="Pfam" id="PF03874">
    <property type="entry name" value="RNA_pol_Rpb4"/>
    <property type="match status" value="1"/>
</dbReference>
<dbReference type="OrthoDB" id="2186918at2759"/>
<feature type="domain" description="RNA polymerase Rpb4/RPC9 core" evidence="4">
    <location>
        <begin position="96"/>
        <end position="213"/>
    </location>
</feature>
<comment type="caution">
    <text evidence="5">The sequence shown here is derived from an EMBL/GenBank/DDBJ whole genome shotgun (WGS) entry which is preliminary data.</text>
</comment>